<dbReference type="GO" id="GO:0003755">
    <property type="term" value="F:peptidyl-prolyl cis-trans isomerase activity"/>
    <property type="evidence" value="ECO:0007669"/>
    <property type="project" value="UniProtKB-UniRule"/>
</dbReference>
<evidence type="ECO:0000256" key="6">
    <source>
        <dbReference type="RuleBase" id="RU363019"/>
    </source>
</evidence>
<dbReference type="InterPro" id="IPR020892">
    <property type="entry name" value="Cyclophilin-type_PPIase_CS"/>
</dbReference>
<dbReference type="PRINTS" id="PR00153">
    <property type="entry name" value="CSAPPISMRASE"/>
</dbReference>
<evidence type="ECO:0000256" key="1">
    <source>
        <dbReference type="ARBA" id="ARBA00000971"/>
    </source>
</evidence>
<keyword evidence="3 6" id="KW-0697">Rotamase</keyword>
<dbReference type="SUPFAM" id="SSF50891">
    <property type="entry name" value="Cyclophilin-like"/>
    <property type="match status" value="1"/>
</dbReference>
<dbReference type="GO" id="GO:0016018">
    <property type="term" value="F:cyclosporin A binding"/>
    <property type="evidence" value="ECO:0007669"/>
    <property type="project" value="TreeGrafter"/>
</dbReference>
<keyword evidence="9" id="KW-1185">Reference proteome</keyword>
<dbReference type="Pfam" id="PF00160">
    <property type="entry name" value="Pro_isomerase"/>
    <property type="match status" value="1"/>
</dbReference>
<comment type="function">
    <text evidence="2 6">PPIases accelerate the folding of proteins. It catalyzes the cis-trans isomerization of proline imidic peptide bonds in oligopeptides.</text>
</comment>
<evidence type="ECO:0000313" key="8">
    <source>
        <dbReference type="EMBL" id="CAF9939464.1"/>
    </source>
</evidence>
<protein>
    <recommendedName>
        <fullName evidence="6">Peptidyl-prolyl cis-trans isomerase</fullName>
        <shortName evidence="6">PPIase</shortName>
        <ecNumber evidence="6">5.2.1.8</ecNumber>
    </recommendedName>
</protein>
<organism evidence="8 9">
    <name type="scientific">Imshaugia aleurites</name>
    <dbReference type="NCBI Taxonomy" id="172621"/>
    <lineage>
        <taxon>Eukaryota</taxon>
        <taxon>Fungi</taxon>
        <taxon>Dikarya</taxon>
        <taxon>Ascomycota</taxon>
        <taxon>Pezizomycotina</taxon>
        <taxon>Lecanoromycetes</taxon>
        <taxon>OSLEUM clade</taxon>
        <taxon>Lecanoromycetidae</taxon>
        <taxon>Lecanorales</taxon>
        <taxon>Lecanorineae</taxon>
        <taxon>Parmeliaceae</taxon>
        <taxon>Imshaugia</taxon>
    </lineage>
</organism>
<gene>
    <name evidence="8" type="primary">CYP3</name>
    <name evidence="8" type="ORF">IMSHALPRED_001356</name>
</gene>
<accession>A0A8H3J2M0</accession>
<dbReference type="GO" id="GO:0005737">
    <property type="term" value="C:cytoplasm"/>
    <property type="evidence" value="ECO:0007669"/>
    <property type="project" value="TreeGrafter"/>
</dbReference>
<dbReference type="EMBL" id="CAJPDT010000119">
    <property type="protein sequence ID" value="CAF9939464.1"/>
    <property type="molecule type" value="Genomic_DNA"/>
</dbReference>
<evidence type="ECO:0000256" key="5">
    <source>
        <dbReference type="ARBA" id="ARBA00038512"/>
    </source>
</evidence>
<feature type="domain" description="PPIase cyclophilin-type" evidence="7">
    <location>
        <begin position="15"/>
        <end position="184"/>
    </location>
</feature>
<comment type="caution">
    <text evidence="8">The sequence shown here is derived from an EMBL/GenBank/DDBJ whole genome shotgun (WGS) entry which is preliminary data.</text>
</comment>
<dbReference type="PROSITE" id="PS00170">
    <property type="entry name" value="CSA_PPIASE_1"/>
    <property type="match status" value="1"/>
</dbReference>
<evidence type="ECO:0000256" key="3">
    <source>
        <dbReference type="ARBA" id="ARBA00023110"/>
    </source>
</evidence>
<comment type="catalytic activity">
    <reaction evidence="1 6">
        <text>[protein]-peptidylproline (omega=180) = [protein]-peptidylproline (omega=0)</text>
        <dbReference type="Rhea" id="RHEA:16237"/>
        <dbReference type="Rhea" id="RHEA-COMP:10747"/>
        <dbReference type="Rhea" id="RHEA-COMP:10748"/>
        <dbReference type="ChEBI" id="CHEBI:83833"/>
        <dbReference type="ChEBI" id="CHEBI:83834"/>
        <dbReference type="EC" id="5.2.1.8"/>
    </reaction>
</comment>
<comment type="similarity">
    <text evidence="5">Belongs to the cyclophilin-type PPIase family. PPIase H subfamily.</text>
</comment>
<dbReference type="PIRSF" id="PIRSF001467">
    <property type="entry name" value="Peptidylpro_ismrse"/>
    <property type="match status" value="1"/>
</dbReference>
<name>A0A8H3J2M0_9LECA</name>
<dbReference type="EC" id="5.2.1.8" evidence="6"/>
<dbReference type="Proteomes" id="UP000664534">
    <property type="component" value="Unassembled WGS sequence"/>
</dbReference>
<dbReference type="OrthoDB" id="193499at2759"/>
<evidence type="ECO:0000313" key="9">
    <source>
        <dbReference type="Proteomes" id="UP000664534"/>
    </source>
</evidence>
<dbReference type="AlphaFoldDB" id="A0A8H3J2M0"/>
<dbReference type="GO" id="GO:0006457">
    <property type="term" value="P:protein folding"/>
    <property type="evidence" value="ECO:0007669"/>
    <property type="project" value="InterPro"/>
</dbReference>
<sequence length="185" mass="20183">MTDSDGKPTTNPVVFFDIALGGEPLGRVKMELFADVTPKTAENFRQYCTGEIKNPQGRPQGYKGSKFHRVIREFMIQGGDFLNGDGTGSTCIYGTKAFADENFVLKHDTPGLLSMAVSAPRNSGKDTNGCQFFITTVPTPFLNNKHVVFGKVIDGMDVVHKIENTRVRGESKPATDVTIAQCGEM</sequence>
<proteinExistence type="inferred from homology"/>
<evidence type="ECO:0000256" key="2">
    <source>
        <dbReference type="ARBA" id="ARBA00002388"/>
    </source>
</evidence>
<dbReference type="PROSITE" id="PS50072">
    <property type="entry name" value="CSA_PPIASE_2"/>
    <property type="match status" value="1"/>
</dbReference>
<dbReference type="FunFam" id="2.40.100.10:FF:000035">
    <property type="entry name" value="Peptidyl-prolyl cis-trans isomerase"/>
    <property type="match status" value="1"/>
</dbReference>
<dbReference type="InterPro" id="IPR002130">
    <property type="entry name" value="Cyclophilin-type_PPIase_dom"/>
</dbReference>
<dbReference type="PANTHER" id="PTHR11071">
    <property type="entry name" value="PEPTIDYL-PROLYL CIS-TRANS ISOMERASE"/>
    <property type="match status" value="1"/>
</dbReference>
<dbReference type="InterPro" id="IPR029000">
    <property type="entry name" value="Cyclophilin-like_dom_sf"/>
</dbReference>
<evidence type="ECO:0000256" key="4">
    <source>
        <dbReference type="ARBA" id="ARBA00023235"/>
    </source>
</evidence>
<dbReference type="Gene3D" id="2.40.100.10">
    <property type="entry name" value="Cyclophilin-like"/>
    <property type="match status" value="1"/>
</dbReference>
<dbReference type="CDD" id="cd01926">
    <property type="entry name" value="cyclophilin_ABH_like"/>
    <property type="match status" value="1"/>
</dbReference>
<dbReference type="PANTHER" id="PTHR11071:SF561">
    <property type="entry name" value="PEPTIDYL-PROLYL CIS-TRANS ISOMERASE D-RELATED"/>
    <property type="match status" value="1"/>
</dbReference>
<evidence type="ECO:0000259" key="7">
    <source>
        <dbReference type="PROSITE" id="PS50072"/>
    </source>
</evidence>
<keyword evidence="4 6" id="KW-0413">Isomerase</keyword>
<dbReference type="InterPro" id="IPR024936">
    <property type="entry name" value="Cyclophilin-type_PPIase"/>
</dbReference>
<reference evidence="8" key="1">
    <citation type="submission" date="2021-03" db="EMBL/GenBank/DDBJ databases">
        <authorList>
            <person name="Tagirdzhanova G."/>
        </authorList>
    </citation>
    <scope>NUCLEOTIDE SEQUENCE</scope>
</reference>